<dbReference type="RefSeq" id="WP_203629648.1">
    <property type="nucleotide sequence ID" value="NZ_BNJR01000010.1"/>
</dbReference>
<evidence type="ECO:0000313" key="6">
    <source>
        <dbReference type="EMBL" id="GHP13613.1"/>
    </source>
</evidence>
<dbReference type="Pfam" id="PF00005">
    <property type="entry name" value="ABC_tran"/>
    <property type="match status" value="1"/>
</dbReference>
<evidence type="ECO:0000256" key="4">
    <source>
        <dbReference type="ARBA" id="ARBA00022840"/>
    </source>
</evidence>
<dbReference type="SUPFAM" id="SSF52540">
    <property type="entry name" value="P-loop containing nucleoside triphosphate hydrolases"/>
    <property type="match status" value="1"/>
</dbReference>
<evidence type="ECO:0000256" key="3">
    <source>
        <dbReference type="ARBA" id="ARBA00022741"/>
    </source>
</evidence>
<organism evidence="6 7">
    <name type="scientific">Lentilactobacillus fungorum</name>
    <dbReference type="NCBI Taxonomy" id="2201250"/>
    <lineage>
        <taxon>Bacteria</taxon>
        <taxon>Bacillati</taxon>
        <taxon>Bacillota</taxon>
        <taxon>Bacilli</taxon>
        <taxon>Lactobacillales</taxon>
        <taxon>Lactobacillaceae</taxon>
        <taxon>Lentilactobacillus</taxon>
    </lineage>
</organism>
<dbReference type="InterPro" id="IPR050763">
    <property type="entry name" value="ABC_transporter_ATP-binding"/>
</dbReference>
<gene>
    <name evidence="6" type="ORF">YK48G_10380</name>
</gene>
<keyword evidence="2" id="KW-0813">Transport</keyword>
<dbReference type="PANTHER" id="PTHR42711:SF5">
    <property type="entry name" value="ABC TRANSPORTER ATP-BINDING PROTEIN NATA"/>
    <property type="match status" value="1"/>
</dbReference>
<dbReference type="PANTHER" id="PTHR42711">
    <property type="entry name" value="ABC TRANSPORTER ATP-BINDING PROTEIN"/>
    <property type="match status" value="1"/>
</dbReference>
<evidence type="ECO:0000256" key="1">
    <source>
        <dbReference type="ARBA" id="ARBA00005417"/>
    </source>
</evidence>
<reference evidence="6 7" key="1">
    <citation type="journal article" date="2021" name="Int. J. Syst. Evol. Microbiol.">
        <title>Lentilactobacillus fungorum sp. nov., isolated from spent mushroom substrates.</title>
        <authorList>
            <person name="Tohno M."/>
            <person name="Tanizawa Y."/>
            <person name="Kojima Y."/>
            <person name="Sakamoto M."/>
            <person name="Ohkuma M."/>
            <person name="Kobayashi H."/>
        </authorList>
    </citation>
    <scope>NUCLEOTIDE SEQUENCE [LARGE SCALE GENOMIC DNA]</scope>
    <source>
        <strain evidence="6 7">YK48G</strain>
    </source>
</reference>
<keyword evidence="3" id="KW-0547">Nucleotide-binding</keyword>
<dbReference type="Gene3D" id="3.40.50.300">
    <property type="entry name" value="P-loop containing nucleotide triphosphate hydrolases"/>
    <property type="match status" value="1"/>
</dbReference>
<accession>A0ABQ3VYZ1</accession>
<proteinExistence type="inferred from homology"/>
<name>A0ABQ3VYZ1_9LACO</name>
<dbReference type="GO" id="GO:0005524">
    <property type="term" value="F:ATP binding"/>
    <property type="evidence" value="ECO:0007669"/>
    <property type="project" value="UniProtKB-KW"/>
</dbReference>
<comment type="caution">
    <text evidence="6">The sequence shown here is derived from an EMBL/GenBank/DDBJ whole genome shotgun (WGS) entry which is preliminary data.</text>
</comment>
<dbReference type="PROSITE" id="PS50893">
    <property type="entry name" value="ABC_TRANSPORTER_2"/>
    <property type="match status" value="1"/>
</dbReference>
<dbReference type="InterPro" id="IPR027417">
    <property type="entry name" value="P-loop_NTPase"/>
</dbReference>
<protein>
    <submittedName>
        <fullName evidence="6">ABC transporter ATP-binding protein</fullName>
    </submittedName>
</protein>
<evidence type="ECO:0000256" key="2">
    <source>
        <dbReference type="ARBA" id="ARBA00022448"/>
    </source>
</evidence>
<evidence type="ECO:0000259" key="5">
    <source>
        <dbReference type="PROSITE" id="PS50893"/>
    </source>
</evidence>
<dbReference type="SMART" id="SM00382">
    <property type="entry name" value="AAA"/>
    <property type="match status" value="1"/>
</dbReference>
<keyword evidence="7" id="KW-1185">Reference proteome</keyword>
<dbReference type="Proteomes" id="UP000604765">
    <property type="component" value="Unassembled WGS sequence"/>
</dbReference>
<dbReference type="EMBL" id="BNJR01000010">
    <property type="protein sequence ID" value="GHP13613.1"/>
    <property type="molecule type" value="Genomic_DNA"/>
</dbReference>
<comment type="similarity">
    <text evidence="1">Belongs to the ABC transporter superfamily.</text>
</comment>
<feature type="domain" description="ABC transporter" evidence="5">
    <location>
        <begin position="5"/>
        <end position="237"/>
    </location>
</feature>
<keyword evidence="4 6" id="KW-0067">ATP-binding</keyword>
<dbReference type="InterPro" id="IPR003593">
    <property type="entry name" value="AAA+_ATPase"/>
</dbReference>
<sequence>MVTSLSTYSISKNYKHGRINANKNITVDFSPGEITALTGHNGAGKTTLLKQIMGVVKPDSGSITYRGISFIRESNKARELIAMMPQFHAPLVGVTLRQAIEAVGKIRGISHLEMNESIDQIAHDLKIEKWLNIPGQKLSGGLQRLTSFAMTVVAPPPILLFDEPTNDVDPVRRIIVWEYLRKLANNDHIIVVVTHNLFEVERYADRYILLNEGKVTQDEHTSILRKELLSSSLLSITSNKPLDEAKIPDNLNTNIKDGALEYSIHLTNDQIPKAIEWLLQGIKSNKITHYSLSPFPLDMLYRGLTDG</sequence>
<evidence type="ECO:0000313" key="7">
    <source>
        <dbReference type="Proteomes" id="UP000604765"/>
    </source>
</evidence>
<dbReference type="InterPro" id="IPR003439">
    <property type="entry name" value="ABC_transporter-like_ATP-bd"/>
</dbReference>